<protein>
    <submittedName>
        <fullName evidence="1">Uncharacterized protein</fullName>
    </submittedName>
</protein>
<dbReference type="AlphaFoldDB" id="A0A0A9AEF6"/>
<name>A0A0A9AEF6_ARUDO</name>
<reference evidence="1" key="2">
    <citation type="journal article" date="2015" name="Data Brief">
        <title>Shoot transcriptome of the giant reed, Arundo donax.</title>
        <authorList>
            <person name="Barrero R.A."/>
            <person name="Guerrero F.D."/>
            <person name="Moolhuijzen P."/>
            <person name="Goolsby J.A."/>
            <person name="Tidwell J."/>
            <person name="Bellgard S.E."/>
            <person name="Bellgard M.I."/>
        </authorList>
    </citation>
    <scope>NUCLEOTIDE SEQUENCE</scope>
    <source>
        <tissue evidence="1">Shoot tissue taken approximately 20 cm above the soil surface</tissue>
    </source>
</reference>
<proteinExistence type="predicted"/>
<evidence type="ECO:0000313" key="1">
    <source>
        <dbReference type="EMBL" id="JAD48278.1"/>
    </source>
</evidence>
<sequence length="47" mass="5031">MLSEFSVVALNNAGLVCVVAFSESWHCGVESLNSVLGTEEFGFSLYS</sequence>
<organism evidence="1">
    <name type="scientific">Arundo donax</name>
    <name type="common">Giant reed</name>
    <name type="synonym">Donax arundinaceus</name>
    <dbReference type="NCBI Taxonomy" id="35708"/>
    <lineage>
        <taxon>Eukaryota</taxon>
        <taxon>Viridiplantae</taxon>
        <taxon>Streptophyta</taxon>
        <taxon>Embryophyta</taxon>
        <taxon>Tracheophyta</taxon>
        <taxon>Spermatophyta</taxon>
        <taxon>Magnoliopsida</taxon>
        <taxon>Liliopsida</taxon>
        <taxon>Poales</taxon>
        <taxon>Poaceae</taxon>
        <taxon>PACMAD clade</taxon>
        <taxon>Arundinoideae</taxon>
        <taxon>Arundineae</taxon>
        <taxon>Arundo</taxon>
    </lineage>
</organism>
<accession>A0A0A9AEF6</accession>
<dbReference type="EMBL" id="GBRH01249617">
    <property type="protein sequence ID" value="JAD48278.1"/>
    <property type="molecule type" value="Transcribed_RNA"/>
</dbReference>
<reference evidence="1" key="1">
    <citation type="submission" date="2014-09" db="EMBL/GenBank/DDBJ databases">
        <authorList>
            <person name="Magalhaes I.L.F."/>
            <person name="Oliveira U."/>
            <person name="Santos F.R."/>
            <person name="Vidigal T.H.D.A."/>
            <person name="Brescovit A.D."/>
            <person name="Santos A.J."/>
        </authorList>
    </citation>
    <scope>NUCLEOTIDE SEQUENCE</scope>
    <source>
        <tissue evidence="1">Shoot tissue taken approximately 20 cm above the soil surface</tissue>
    </source>
</reference>